<evidence type="ECO:0000256" key="1">
    <source>
        <dbReference type="ARBA" id="ARBA00007164"/>
    </source>
</evidence>
<dbReference type="GO" id="GO:0009252">
    <property type="term" value="P:peptidoglycan biosynthetic process"/>
    <property type="evidence" value="ECO:0007669"/>
    <property type="project" value="UniProtKB-KW"/>
</dbReference>
<proteinExistence type="inferred from homology"/>
<feature type="transmembrane region" description="Helical" evidence="10">
    <location>
        <begin position="21"/>
        <end position="39"/>
    </location>
</feature>
<evidence type="ECO:0000256" key="6">
    <source>
        <dbReference type="ARBA" id="ARBA00023316"/>
    </source>
</evidence>
<evidence type="ECO:0000256" key="2">
    <source>
        <dbReference type="ARBA" id="ARBA00022729"/>
    </source>
</evidence>
<feature type="active site" evidence="7">
    <location>
        <position position="147"/>
    </location>
</feature>
<dbReference type="InterPro" id="IPR001967">
    <property type="entry name" value="Peptidase_S11_N"/>
</dbReference>
<evidence type="ECO:0000256" key="3">
    <source>
        <dbReference type="ARBA" id="ARBA00022801"/>
    </source>
</evidence>
<keyword evidence="2" id="KW-0732">Signal</keyword>
<gene>
    <name evidence="12" type="ORF">A3C94_02560</name>
</gene>
<keyword evidence="10" id="KW-0472">Membrane</keyword>
<evidence type="ECO:0000256" key="10">
    <source>
        <dbReference type="SAM" id="Phobius"/>
    </source>
</evidence>
<keyword evidence="10" id="KW-1133">Transmembrane helix</keyword>
<evidence type="ECO:0000259" key="11">
    <source>
        <dbReference type="Pfam" id="PF00768"/>
    </source>
</evidence>
<dbReference type="STRING" id="1798496.A3C94_02560"/>
<dbReference type="PRINTS" id="PR00725">
    <property type="entry name" value="DADACBPTASE1"/>
</dbReference>
<evidence type="ECO:0000256" key="8">
    <source>
        <dbReference type="PIRSR" id="PIRSR618044-2"/>
    </source>
</evidence>
<dbReference type="Gene3D" id="3.40.710.10">
    <property type="entry name" value="DD-peptidase/beta-lactamase superfamily"/>
    <property type="match status" value="1"/>
</dbReference>
<keyword evidence="5" id="KW-0573">Peptidoglycan synthesis</keyword>
<dbReference type="EMBL" id="MFLJ01000036">
    <property type="protein sequence ID" value="OGG64047.1"/>
    <property type="molecule type" value="Genomic_DNA"/>
</dbReference>
<dbReference type="InterPro" id="IPR012338">
    <property type="entry name" value="Beta-lactam/transpept-like"/>
</dbReference>
<dbReference type="Pfam" id="PF00768">
    <property type="entry name" value="Peptidase_S11"/>
    <property type="match status" value="1"/>
</dbReference>
<evidence type="ECO:0000256" key="5">
    <source>
        <dbReference type="ARBA" id="ARBA00022984"/>
    </source>
</evidence>
<feature type="binding site" evidence="8">
    <location>
        <position position="259"/>
    </location>
    <ligand>
        <name>substrate</name>
    </ligand>
</feature>
<name>A0A1F6DRV8_9BACT</name>
<comment type="similarity">
    <text evidence="1 9">Belongs to the peptidase S11 family.</text>
</comment>
<keyword evidence="6" id="KW-0961">Cell wall biogenesis/degradation</keyword>
<accession>A0A1F6DRV8</accession>
<keyword evidence="10" id="KW-0812">Transmembrane</keyword>
<evidence type="ECO:0000256" key="4">
    <source>
        <dbReference type="ARBA" id="ARBA00022960"/>
    </source>
</evidence>
<keyword evidence="3" id="KW-0378">Hydrolase</keyword>
<evidence type="ECO:0000313" key="12">
    <source>
        <dbReference type="EMBL" id="OGG64047.1"/>
    </source>
</evidence>
<dbReference type="GO" id="GO:0071555">
    <property type="term" value="P:cell wall organization"/>
    <property type="evidence" value="ECO:0007669"/>
    <property type="project" value="UniProtKB-KW"/>
</dbReference>
<dbReference type="Proteomes" id="UP000177232">
    <property type="component" value="Unassembled WGS sequence"/>
</dbReference>
<evidence type="ECO:0000256" key="9">
    <source>
        <dbReference type="RuleBase" id="RU004016"/>
    </source>
</evidence>
<evidence type="ECO:0000256" key="7">
    <source>
        <dbReference type="PIRSR" id="PIRSR618044-1"/>
    </source>
</evidence>
<dbReference type="GO" id="GO:0009002">
    <property type="term" value="F:serine-type D-Ala-D-Ala carboxypeptidase activity"/>
    <property type="evidence" value="ECO:0007669"/>
    <property type="project" value="InterPro"/>
</dbReference>
<comment type="caution">
    <text evidence="12">The sequence shown here is derived from an EMBL/GenBank/DDBJ whole genome shotgun (WGS) entry which is preliminary data.</text>
</comment>
<dbReference type="GO" id="GO:0008360">
    <property type="term" value="P:regulation of cell shape"/>
    <property type="evidence" value="ECO:0007669"/>
    <property type="project" value="UniProtKB-KW"/>
</dbReference>
<sequence>MDSSELQKLAEHARGMREVGIALLFASGLLALFLLIPLASKRAAPAPFAAAATTTPNAFANIPIEAKAAIVYDLVTGQTLYAKNADAQLPLASLTKLLTVYAALATLSPTTPVTIPLEAIRAEAPRAFNEGQIFSLADLARLTLTASLNDGAMAIASATAARMNRTPNEMLASAAAALALSQTYAVNGSGLDISTAVSGGYGSAYDLARLAGALVEKAPSVAAATTEHSAEAVSLGGTSFSVQNTDPIVATIPRLLLSKTGYTDLAGGNLALVFDAGLGHPISVVVLGSSRNARFTDGEALIFATLAHFSGVASL</sequence>
<feature type="domain" description="Peptidase S11 D-alanyl-D-alanine carboxypeptidase A N-terminal" evidence="11">
    <location>
        <begin position="63"/>
        <end position="288"/>
    </location>
</feature>
<dbReference type="InterPro" id="IPR018044">
    <property type="entry name" value="Peptidase_S11"/>
</dbReference>
<dbReference type="GO" id="GO:0006508">
    <property type="term" value="P:proteolysis"/>
    <property type="evidence" value="ECO:0007669"/>
    <property type="project" value="InterPro"/>
</dbReference>
<feature type="active site" description="Acyl-ester intermediate" evidence="7">
    <location>
        <position position="93"/>
    </location>
</feature>
<reference evidence="12 13" key="1">
    <citation type="journal article" date="2016" name="Nat. Commun.">
        <title>Thousands of microbial genomes shed light on interconnected biogeochemical processes in an aquifer system.</title>
        <authorList>
            <person name="Anantharaman K."/>
            <person name="Brown C.T."/>
            <person name="Hug L.A."/>
            <person name="Sharon I."/>
            <person name="Castelle C.J."/>
            <person name="Probst A.J."/>
            <person name="Thomas B.C."/>
            <person name="Singh A."/>
            <person name="Wilkins M.J."/>
            <person name="Karaoz U."/>
            <person name="Brodie E.L."/>
            <person name="Williams K.H."/>
            <person name="Hubbard S.S."/>
            <person name="Banfield J.F."/>
        </authorList>
    </citation>
    <scope>NUCLEOTIDE SEQUENCE [LARGE SCALE GENOMIC DNA]</scope>
</reference>
<evidence type="ECO:0000313" key="13">
    <source>
        <dbReference type="Proteomes" id="UP000177232"/>
    </source>
</evidence>
<feature type="active site" description="Proton acceptor" evidence="7">
    <location>
        <position position="96"/>
    </location>
</feature>
<keyword evidence="4" id="KW-0133">Cell shape</keyword>
<protein>
    <recommendedName>
        <fullName evidence="11">Peptidase S11 D-alanyl-D-alanine carboxypeptidase A N-terminal domain-containing protein</fullName>
    </recommendedName>
</protein>
<dbReference type="AlphaFoldDB" id="A0A1F6DRV8"/>
<organism evidence="12 13">
    <name type="scientific">Candidatus Kaiserbacteria bacterium RIFCSPHIGHO2_02_FULL_55_17</name>
    <dbReference type="NCBI Taxonomy" id="1798496"/>
    <lineage>
        <taxon>Bacteria</taxon>
        <taxon>Candidatus Kaiseribacteriota</taxon>
    </lineage>
</organism>
<dbReference type="SUPFAM" id="SSF56601">
    <property type="entry name" value="beta-lactamase/transpeptidase-like"/>
    <property type="match status" value="1"/>
</dbReference>